<protein>
    <recommendedName>
        <fullName evidence="1">60S ribosomal protein L7a</fullName>
    </recommendedName>
</protein>
<proteinExistence type="inferred from homology"/>
<keyword evidence="1" id="KW-0687">Ribonucleoprotein</keyword>
<reference evidence="2 3" key="1">
    <citation type="submission" date="2023-05" db="EMBL/GenBank/DDBJ databases">
        <title>B98-5 Cell Line De Novo Hybrid Assembly: An Optical Mapping Approach.</title>
        <authorList>
            <person name="Kananen K."/>
            <person name="Auerbach J.A."/>
            <person name="Kautto E."/>
            <person name="Blachly J.S."/>
        </authorList>
    </citation>
    <scope>NUCLEOTIDE SEQUENCE [LARGE SCALE GENOMIC DNA]</scope>
    <source>
        <strain evidence="2">B95-8</strain>
        <tissue evidence="2">Cell line</tissue>
    </source>
</reference>
<evidence type="ECO:0000256" key="1">
    <source>
        <dbReference type="RuleBase" id="RU367042"/>
    </source>
</evidence>
<comment type="function">
    <text evidence="1">Component of the ribosome.</text>
</comment>
<dbReference type="Proteomes" id="UP001266305">
    <property type="component" value="Unassembled WGS sequence"/>
</dbReference>
<keyword evidence="1" id="KW-0689">Ribosomal protein</keyword>
<dbReference type="InterPro" id="IPR029064">
    <property type="entry name" value="Ribosomal_eL30-like_sf"/>
</dbReference>
<accession>A0ABQ9U139</accession>
<comment type="caution">
    <text evidence="2">The sequence shown here is derived from an EMBL/GenBank/DDBJ whole genome shotgun (WGS) entry which is preliminary data.</text>
</comment>
<dbReference type="EMBL" id="JASSZA010000016">
    <property type="protein sequence ID" value="KAK2090762.1"/>
    <property type="molecule type" value="Genomic_DNA"/>
</dbReference>
<gene>
    <name evidence="2" type="ORF">P7K49_030046</name>
</gene>
<keyword evidence="3" id="KW-1185">Reference proteome</keyword>
<comment type="similarity">
    <text evidence="1">Belongs to the eukaryotic ribosomal protein eL8 family.</text>
</comment>
<evidence type="ECO:0000313" key="3">
    <source>
        <dbReference type="Proteomes" id="UP001266305"/>
    </source>
</evidence>
<dbReference type="InterPro" id="IPR001921">
    <property type="entry name" value="Ribosomal_eL8_euk"/>
</dbReference>
<dbReference type="PRINTS" id="PR00882">
    <property type="entry name" value="RIBOSOMALL7A"/>
</dbReference>
<evidence type="ECO:0000313" key="2">
    <source>
        <dbReference type="EMBL" id="KAK2090762.1"/>
    </source>
</evidence>
<sequence length="152" mass="17391">MLKGKKAKGKKVAPDPAVLKKQEAKKVVNHLSEKRPKNFGTGQDIQPKTDLTCFVKWPHYVRFWISKTATQLLTLAHKYRPETWQEQKQRLLAMLRQKLLTRDIPTRRPLVLLAGVTTVITLVADIQDVDLIELVVFLPALSHKMEGPLLNH</sequence>
<dbReference type="Gene3D" id="3.30.1330.30">
    <property type="match status" value="1"/>
</dbReference>
<organism evidence="2 3">
    <name type="scientific">Saguinus oedipus</name>
    <name type="common">Cotton-top tamarin</name>
    <name type="synonym">Oedipomidas oedipus</name>
    <dbReference type="NCBI Taxonomy" id="9490"/>
    <lineage>
        <taxon>Eukaryota</taxon>
        <taxon>Metazoa</taxon>
        <taxon>Chordata</taxon>
        <taxon>Craniata</taxon>
        <taxon>Vertebrata</taxon>
        <taxon>Euteleostomi</taxon>
        <taxon>Mammalia</taxon>
        <taxon>Eutheria</taxon>
        <taxon>Euarchontoglires</taxon>
        <taxon>Primates</taxon>
        <taxon>Haplorrhini</taxon>
        <taxon>Platyrrhini</taxon>
        <taxon>Cebidae</taxon>
        <taxon>Callitrichinae</taxon>
        <taxon>Saguinus</taxon>
    </lineage>
</organism>
<name>A0ABQ9U139_SAGOE</name>